<accession>A0AA43QFS9</accession>
<name>A0AA43QFS9_9LECA</name>
<feature type="compositionally biased region" description="Basic and acidic residues" evidence="1">
    <location>
        <begin position="81"/>
        <end position="90"/>
    </location>
</feature>
<feature type="region of interest" description="Disordered" evidence="1">
    <location>
        <begin position="296"/>
        <end position="322"/>
    </location>
</feature>
<sequence length="426" mass="47627">MYDTKPVEESESSEDQDEEEHDDEEIETTSTKRQLGTDSDDGEDTEGGYSQAKAANKAPPAKKQVKGKTPGRKTTTSKQTKKYEQRKAVDESMGNWGFELMARWKCDLPGCNKNKYCYQPYGRGGDHYPMNNDDITRWNREIQSDEDQFDLVSSEKPSQGLNETFLKRARIIRMANARKKEDKELTSPKTPCPDPAPPAPVAAPSMPSATTTPLTADEQLRWFKAGQEAAGGLNSGLFGQQASELSSSLFLSGPLSLRQQLQMLQQLQQIQQFQGQLQQLLLPQIPALPIVNRQQIPSTPPKKLPSRPSTASQALSSPVKHSGDIDKALRDYIAWQCQRFPSQSERLEHAYEALSAKDYTLVDIQRFDNAKWKELGITYGIGARLRREIKEFQKAVAARAPLQTAPGLDILAEAIQSHGQNDGREY</sequence>
<feature type="compositionally biased region" description="Pro residues" evidence="1">
    <location>
        <begin position="190"/>
        <end position="201"/>
    </location>
</feature>
<feature type="region of interest" description="Disordered" evidence="1">
    <location>
        <begin position="1"/>
        <end position="90"/>
    </location>
</feature>
<proteinExistence type="predicted"/>
<evidence type="ECO:0000313" key="3">
    <source>
        <dbReference type="Proteomes" id="UP001161017"/>
    </source>
</evidence>
<dbReference type="AlphaFoldDB" id="A0AA43QFS9"/>
<organism evidence="2 3">
    <name type="scientific">Ramalina farinacea</name>
    <dbReference type="NCBI Taxonomy" id="258253"/>
    <lineage>
        <taxon>Eukaryota</taxon>
        <taxon>Fungi</taxon>
        <taxon>Dikarya</taxon>
        <taxon>Ascomycota</taxon>
        <taxon>Pezizomycotina</taxon>
        <taxon>Lecanoromycetes</taxon>
        <taxon>OSLEUM clade</taxon>
        <taxon>Lecanoromycetidae</taxon>
        <taxon>Lecanorales</taxon>
        <taxon>Lecanorineae</taxon>
        <taxon>Ramalinaceae</taxon>
        <taxon>Ramalina</taxon>
    </lineage>
</organism>
<dbReference type="Proteomes" id="UP001161017">
    <property type="component" value="Unassembled WGS sequence"/>
</dbReference>
<feature type="compositionally biased region" description="Polar residues" evidence="1">
    <location>
        <begin position="307"/>
        <end position="316"/>
    </location>
</feature>
<evidence type="ECO:0000256" key="1">
    <source>
        <dbReference type="SAM" id="MobiDB-lite"/>
    </source>
</evidence>
<feature type="compositionally biased region" description="Low complexity" evidence="1">
    <location>
        <begin position="47"/>
        <end position="62"/>
    </location>
</feature>
<keyword evidence="3" id="KW-1185">Reference proteome</keyword>
<comment type="caution">
    <text evidence="2">The sequence shown here is derived from an EMBL/GenBank/DDBJ whole genome shotgun (WGS) entry which is preliminary data.</text>
</comment>
<feature type="compositionally biased region" description="Low complexity" evidence="1">
    <location>
        <begin position="202"/>
        <end position="212"/>
    </location>
</feature>
<protein>
    <submittedName>
        <fullName evidence="2">Uncharacterized protein</fullName>
    </submittedName>
</protein>
<gene>
    <name evidence="2" type="ORF">OHK93_003925</name>
</gene>
<reference evidence="2" key="1">
    <citation type="journal article" date="2023" name="Genome Biol. Evol.">
        <title>First Whole Genome Sequence and Flow Cytometry Genome Size Data for the Lichen-Forming Fungus Ramalina farinacea (Ascomycota).</title>
        <authorList>
            <person name="Llewellyn T."/>
            <person name="Mian S."/>
            <person name="Hill R."/>
            <person name="Leitch I.J."/>
            <person name="Gaya E."/>
        </authorList>
    </citation>
    <scope>NUCLEOTIDE SEQUENCE</scope>
    <source>
        <strain evidence="2">LIQ254RAFAR</strain>
    </source>
</reference>
<feature type="compositionally biased region" description="Acidic residues" evidence="1">
    <location>
        <begin position="9"/>
        <end position="27"/>
    </location>
</feature>
<dbReference type="EMBL" id="JAPUFD010000002">
    <property type="protein sequence ID" value="MDI1485736.1"/>
    <property type="molecule type" value="Genomic_DNA"/>
</dbReference>
<evidence type="ECO:0000313" key="2">
    <source>
        <dbReference type="EMBL" id="MDI1485736.1"/>
    </source>
</evidence>
<feature type="region of interest" description="Disordered" evidence="1">
    <location>
        <begin position="177"/>
        <end position="212"/>
    </location>
</feature>